<gene>
    <name evidence="1" type="ORF">A2799_00490</name>
</gene>
<dbReference type="SUPFAM" id="SSF56784">
    <property type="entry name" value="HAD-like"/>
    <property type="match status" value="1"/>
</dbReference>
<evidence type="ECO:0000313" key="2">
    <source>
        <dbReference type="Proteomes" id="UP000176850"/>
    </source>
</evidence>
<dbReference type="AlphaFoldDB" id="A0A1F7GK41"/>
<dbReference type="Proteomes" id="UP000176850">
    <property type="component" value="Unassembled WGS sequence"/>
</dbReference>
<comment type="caution">
    <text evidence="1">The sequence shown here is derived from an EMBL/GenBank/DDBJ whole genome shotgun (WGS) entry which is preliminary data.</text>
</comment>
<evidence type="ECO:0000313" key="1">
    <source>
        <dbReference type="EMBL" id="OGK19293.1"/>
    </source>
</evidence>
<dbReference type="InterPro" id="IPR036412">
    <property type="entry name" value="HAD-like_sf"/>
</dbReference>
<dbReference type="Gene3D" id="3.40.50.1000">
    <property type="entry name" value="HAD superfamily/HAD-like"/>
    <property type="match status" value="1"/>
</dbReference>
<evidence type="ECO:0008006" key="3">
    <source>
        <dbReference type="Google" id="ProtNLM"/>
    </source>
</evidence>
<accession>A0A1F7GK41</accession>
<dbReference type="Gene3D" id="1.10.150.520">
    <property type="match status" value="1"/>
</dbReference>
<proteinExistence type="predicted"/>
<sequence length="190" mass="22237">MKLLLIDLDDTLLKTKIFKEELFKFFSNKYNLSTDDIKNVYEKMKHSLSVTDWILEFSKELQKKSNTTMNYTTNDLKELDFIPNTQVISYINKSDAKKVVFSYGNTKLQKYKLDRMNILNLFDDIIITQGPKLSLLHSMKNGVRIKVRDQLFDDITVIDNDSSFLKKVNSMFPFIKTVDVTNLISSNKHE</sequence>
<dbReference type="EMBL" id="MFZH01000013">
    <property type="protein sequence ID" value="OGK19293.1"/>
    <property type="molecule type" value="Genomic_DNA"/>
</dbReference>
<protein>
    <recommendedName>
        <fullName evidence="3">FCP1 homology domain-containing protein</fullName>
    </recommendedName>
</protein>
<name>A0A1F7GK41_9BACT</name>
<dbReference type="InterPro" id="IPR023214">
    <property type="entry name" value="HAD_sf"/>
</dbReference>
<organism evidence="1 2">
    <name type="scientific">Candidatus Roizmanbacteria bacterium RIFCSPHIGHO2_01_FULL_39_24</name>
    <dbReference type="NCBI Taxonomy" id="1802032"/>
    <lineage>
        <taxon>Bacteria</taxon>
        <taxon>Candidatus Roizmaniibacteriota</taxon>
    </lineage>
</organism>
<reference evidence="1 2" key="1">
    <citation type="journal article" date="2016" name="Nat. Commun.">
        <title>Thousands of microbial genomes shed light on interconnected biogeochemical processes in an aquifer system.</title>
        <authorList>
            <person name="Anantharaman K."/>
            <person name="Brown C.T."/>
            <person name="Hug L.A."/>
            <person name="Sharon I."/>
            <person name="Castelle C.J."/>
            <person name="Probst A.J."/>
            <person name="Thomas B.C."/>
            <person name="Singh A."/>
            <person name="Wilkins M.J."/>
            <person name="Karaoz U."/>
            <person name="Brodie E.L."/>
            <person name="Williams K.H."/>
            <person name="Hubbard S.S."/>
            <person name="Banfield J.F."/>
        </authorList>
    </citation>
    <scope>NUCLEOTIDE SEQUENCE [LARGE SCALE GENOMIC DNA]</scope>
</reference>